<feature type="transmembrane region" description="Helical" evidence="1">
    <location>
        <begin position="65"/>
        <end position="86"/>
    </location>
</feature>
<feature type="transmembrane region" description="Helical" evidence="1">
    <location>
        <begin position="264"/>
        <end position="288"/>
    </location>
</feature>
<feature type="transmembrane region" description="Helical" evidence="1">
    <location>
        <begin position="235"/>
        <end position="258"/>
    </location>
</feature>
<feature type="transmembrane region" description="Helical" evidence="1">
    <location>
        <begin position="28"/>
        <end position="53"/>
    </location>
</feature>
<dbReference type="EMBL" id="SDPU01000012">
    <property type="protein sequence ID" value="RYU14110.1"/>
    <property type="molecule type" value="Genomic_DNA"/>
</dbReference>
<evidence type="ECO:0000313" key="3">
    <source>
        <dbReference type="Proteomes" id="UP000291189"/>
    </source>
</evidence>
<keyword evidence="1" id="KW-1133">Transmembrane helix</keyword>
<name>A0A4Q5J650_9ACTN</name>
<dbReference type="RefSeq" id="WP_129985624.1">
    <property type="nucleotide sequence ID" value="NZ_SDPU01000012.1"/>
</dbReference>
<protein>
    <submittedName>
        <fullName evidence="2">Uncharacterized protein</fullName>
    </submittedName>
</protein>
<keyword evidence="1" id="KW-0812">Transmembrane</keyword>
<gene>
    <name evidence="2" type="ORF">ETU37_04165</name>
</gene>
<dbReference type="AlphaFoldDB" id="A0A4Q5J650"/>
<feature type="transmembrane region" description="Helical" evidence="1">
    <location>
        <begin position="164"/>
        <end position="186"/>
    </location>
</feature>
<organism evidence="2 3">
    <name type="scientific">Nocardioides iriomotensis</name>
    <dbReference type="NCBI Taxonomy" id="715784"/>
    <lineage>
        <taxon>Bacteria</taxon>
        <taxon>Bacillati</taxon>
        <taxon>Actinomycetota</taxon>
        <taxon>Actinomycetes</taxon>
        <taxon>Propionibacteriales</taxon>
        <taxon>Nocardioidaceae</taxon>
        <taxon>Nocardioides</taxon>
    </lineage>
</organism>
<keyword evidence="1" id="KW-0472">Membrane</keyword>
<keyword evidence="3" id="KW-1185">Reference proteome</keyword>
<proteinExistence type="predicted"/>
<sequence>MSATTSPRKDRTHRVTPAPPHEAFPHSFVVLTLGLAALLTLNTVLGPLGFGLIDYDLSTSLDNQLAGLELVTVGLVVPGLVLGAVLTVRGRPAAPLIVVAPAAYAAYMFVQYVLGPEYAHYSVTALFHLVITGAAGVLGVWACGLSGRTAPVTGATRRSDRLRALLLVGYAGFVLLRYAGSVVGAFENAPIGAEFEDARTFFWSIYLLDLGVVVPATLAAALGSWRGTDAGRRGVAAVVGWFALVPPSVAAMALVMLARDDPNASVGTVVLLTAASVVFAAVAVRVLAPLVRARPR</sequence>
<evidence type="ECO:0000256" key="1">
    <source>
        <dbReference type="SAM" id="Phobius"/>
    </source>
</evidence>
<feature type="transmembrane region" description="Helical" evidence="1">
    <location>
        <begin position="93"/>
        <end position="114"/>
    </location>
</feature>
<dbReference type="OrthoDB" id="5194094at2"/>
<feature type="transmembrane region" description="Helical" evidence="1">
    <location>
        <begin position="201"/>
        <end position="223"/>
    </location>
</feature>
<evidence type="ECO:0000313" key="2">
    <source>
        <dbReference type="EMBL" id="RYU14110.1"/>
    </source>
</evidence>
<accession>A0A4Q5J650</accession>
<dbReference type="Proteomes" id="UP000291189">
    <property type="component" value="Unassembled WGS sequence"/>
</dbReference>
<reference evidence="2 3" key="1">
    <citation type="submission" date="2019-01" db="EMBL/GenBank/DDBJ databases">
        <title>Nocardioides guangzhouensis sp. nov., an actinobacterium isolated from soil.</title>
        <authorList>
            <person name="Fu Y."/>
            <person name="Cai Y."/>
            <person name="Lin Z."/>
            <person name="Chen P."/>
        </authorList>
    </citation>
    <scope>NUCLEOTIDE SEQUENCE [LARGE SCALE GENOMIC DNA]</scope>
    <source>
        <strain evidence="2 3">NBRC 105384</strain>
    </source>
</reference>
<comment type="caution">
    <text evidence="2">The sequence shown here is derived from an EMBL/GenBank/DDBJ whole genome shotgun (WGS) entry which is preliminary data.</text>
</comment>
<feature type="transmembrane region" description="Helical" evidence="1">
    <location>
        <begin position="120"/>
        <end position="143"/>
    </location>
</feature>